<evidence type="ECO:0000313" key="2">
    <source>
        <dbReference type="EMBL" id="CCH66320.1"/>
    </source>
</evidence>
<organism evidence="2 3">
    <name type="scientific">Richelia intracellularis HH01</name>
    <dbReference type="NCBI Taxonomy" id="1165094"/>
    <lineage>
        <taxon>Bacteria</taxon>
        <taxon>Bacillati</taxon>
        <taxon>Cyanobacteriota</taxon>
        <taxon>Cyanophyceae</taxon>
        <taxon>Nostocales</taxon>
        <taxon>Nostocaceae</taxon>
        <taxon>Richelia</taxon>
    </lineage>
</organism>
<proteinExistence type="predicted"/>
<comment type="caution">
    <text evidence="2">The sequence shown here is derived from an EMBL/GenBank/DDBJ whole genome shotgun (WGS) entry which is preliminary data.</text>
</comment>
<evidence type="ECO:0008006" key="4">
    <source>
        <dbReference type="Google" id="ProtNLM"/>
    </source>
</evidence>
<sequence>MLRTPYNYDRNAVSQDTALVCSEDTLTQQNFKEDADLNIMLRKYGVAPVSEPNWEEVDFSNIGSYHDAMNAIVAAQEQFDALPAEERVKHDNDPGKFMDYWNQRIVEAEKAKIAEAKAAKKAEANSSVDPTPVVDADKEPTE</sequence>
<protein>
    <recommendedName>
        <fullName evidence="4">Internal scaffolding protein</fullName>
    </recommendedName>
</protein>
<feature type="region of interest" description="Disordered" evidence="1">
    <location>
        <begin position="118"/>
        <end position="142"/>
    </location>
</feature>
<dbReference type="AlphaFoldDB" id="M1X272"/>
<reference evidence="2 3" key="1">
    <citation type="submission" date="2012-05" db="EMBL/GenBank/DDBJ databases">
        <authorList>
            <person name="Hilton J."/>
        </authorList>
    </citation>
    <scope>NUCLEOTIDE SEQUENCE [LARGE SCALE GENOMIC DNA]</scope>
    <source>
        <strain evidence="2 3">HH01</strain>
    </source>
</reference>
<name>M1X272_9NOST</name>
<dbReference type="Pfam" id="PF09675">
    <property type="entry name" value="Chlamy_scaf"/>
    <property type="match status" value="1"/>
</dbReference>
<evidence type="ECO:0000313" key="3">
    <source>
        <dbReference type="Proteomes" id="UP000053051"/>
    </source>
</evidence>
<keyword evidence="3" id="KW-1185">Reference proteome</keyword>
<evidence type="ECO:0000256" key="1">
    <source>
        <dbReference type="SAM" id="MobiDB-lite"/>
    </source>
</evidence>
<reference evidence="3" key="2">
    <citation type="submission" date="2016-01" db="EMBL/GenBank/DDBJ databases">
        <title>Diatom-associated endosymboitic cyanobacterium lacks core nitrogen metabolism enzymes.</title>
        <authorList>
            <person name="Hilton J.A."/>
            <person name="Foster R.A."/>
            <person name="Tripp H.J."/>
            <person name="Carter B.J."/>
            <person name="Zehr J.P."/>
            <person name="Villareal T.A."/>
        </authorList>
    </citation>
    <scope>NUCLEOTIDE SEQUENCE [LARGE SCALE GENOMIC DNA]</scope>
    <source>
        <strain evidence="3">HH01</strain>
    </source>
</reference>
<gene>
    <name evidence="2" type="ORF">RINTHH_1650</name>
</gene>
<dbReference type="Proteomes" id="UP000053051">
    <property type="component" value="Unassembled WGS sequence"/>
</dbReference>
<accession>M1X272</accession>
<dbReference type="RefSeq" id="WP_008231648.1">
    <property type="nucleotide sequence ID" value="NZ_CAIY01000008.1"/>
</dbReference>
<dbReference type="EMBL" id="CAIY01000008">
    <property type="protein sequence ID" value="CCH66320.1"/>
    <property type="molecule type" value="Genomic_DNA"/>
</dbReference>
<dbReference type="InterPro" id="IPR014131">
    <property type="entry name" value="Chlamydia_phage_Vp3"/>
</dbReference>